<gene>
    <name evidence="1" type="ORF">PECUL_23A032613</name>
</gene>
<dbReference type="Proteomes" id="UP001295444">
    <property type="component" value="Unassembled WGS sequence"/>
</dbReference>
<protein>
    <submittedName>
        <fullName evidence="1">Uncharacterized protein</fullName>
    </submittedName>
</protein>
<name>A0AAD1WV33_PELCU</name>
<reference evidence="1" key="1">
    <citation type="submission" date="2022-03" db="EMBL/GenBank/DDBJ databases">
        <authorList>
            <person name="Alioto T."/>
            <person name="Alioto T."/>
            <person name="Gomez Garrido J."/>
        </authorList>
    </citation>
    <scope>NUCLEOTIDE SEQUENCE</scope>
</reference>
<dbReference type="EMBL" id="CAKOES020000543">
    <property type="protein sequence ID" value="CAH2330328.1"/>
    <property type="molecule type" value="Genomic_DNA"/>
</dbReference>
<sequence length="71" mass="8201">CCLLLHIPIPGTHTLTALLKTHTLQMQALPTNRVIQWKRLLYYLRARADWRDPIQDDDDCRGRYSPSLGIG</sequence>
<proteinExistence type="predicted"/>
<evidence type="ECO:0000313" key="2">
    <source>
        <dbReference type="Proteomes" id="UP001295444"/>
    </source>
</evidence>
<accession>A0AAD1WV33</accession>
<comment type="caution">
    <text evidence="1">The sequence shown here is derived from an EMBL/GenBank/DDBJ whole genome shotgun (WGS) entry which is preliminary data.</text>
</comment>
<feature type="non-terminal residue" evidence="1">
    <location>
        <position position="1"/>
    </location>
</feature>
<evidence type="ECO:0000313" key="1">
    <source>
        <dbReference type="EMBL" id="CAH2330328.1"/>
    </source>
</evidence>
<keyword evidence="2" id="KW-1185">Reference proteome</keyword>
<dbReference type="AlphaFoldDB" id="A0AAD1WV33"/>
<organism evidence="1 2">
    <name type="scientific">Pelobates cultripes</name>
    <name type="common">Western spadefoot toad</name>
    <dbReference type="NCBI Taxonomy" id="61616"/>
    <lineage>
        <taxon>Eukaryota</taxon>
        <taxon>Metazoa</taxon>
        <taxon>Chordata</taxon>
        <taxon>Craniata</taxon>
        <taxon>Vertebrata</taxon>
        <taxon>Euteleostomi</taxon>
        <taxon>Amphibia</taxon>
        <taxon>Batrachia</taxon>
        <taxon>Anura</taxon>
        <taxon>Pelobatoidea</taxon>
        <taxon>Pelobatidae</taxon>
        <taxon>Pelobates</taxon>
    </lineage>
</organism>